<accession>A0ABM1VFJ1</accession>
<sequence>MSETFLQELPGDQPADFPAYLQGVSGNQPAVLPSQGVAGDEPAVFPASLQGVAGNADLLSEILLWLPPKSLLRFQAVCKDWFSIISSRTFRQLHCRRKLTSGKVDGLFFCWWVYGNNYVDFIPLHGIPKNQKVWRNCVDTEMKILDANQHFLGQGVFLNGCMHWVSEMSSFLRFDLDSMCFRDMPSTDLPIGVLKRSIRYFGESVGHLHLIEIHGFRSMSFEVLEMEIDYSKWFVKYRVDLSSLHTTNPLMLSEELDLLDVNGGTCNVVSVVVDDKEDTTRLLVTTPDVIIEYDAHRRTIKEVADIEIAKIPVIWEDVSVFEWYDTHQYVETMACV</sequence>
<dbReference type="InterPro" id="IPR050796">
    <property type="entry name" value="SCF_F-box_component"/>
</dbReference>
<organism evidence="2 3">
    <name type="scientific">Solanum pennellii</name>
    <name type="common">Tomato</name>
    <name type="synonym">Lycopersicon pennellii</name>
    <dbReference type="NCBI Taxonomy" id="28526"/>
    <lineage>
        <taxon>Eukaryota</taxon>
        <taxon>Viridiplantae</taxon>
        <taxon>Streptophyta</taxon>
        <taxon>Embryophyta</taxon>
        <taxon>Tracheophyta</taxon>
        <taxon>Spermatophyta</taxon>
        <taxon>Magnoliopsida</taxon>
        <taxon>eudicotyledons</taxon>
        <taxon>Gunneridae</taxon>
        <taxon>Pentapetalae</taxon>
        <taxon>asterids</taxon>
        <taxon>lamiids</taxon>
        <taxon>Solanales</taxon>
        <taxon>Solanaceae</taxon>
        <taxon>Solanoideae</taxon>
        <taxon>Solaneae</taxon>
        <taxon>Solanum</taxon>
        <taxon>Solanum subgen. Lycopersicon</taxon>
    </lineage>
</organism>
<dbReference type="PANTHER" id="PTHR31672">
    <property type="entry name" value="BNACNNG10540D PROTEIN"/>
    <property type="match status" value="1"/>
</dbReference>
<dbReference type="PANTHER" id="PTHR31672:SF13">
    <property type="entry name" value="F-BOX PROTEIN CPR30-LIKE"/>
    <property type="match status" value="1"/>
</dbReference>
<evidence type="ECO:0000259" key="1">
    <source>
        <dbReference type="SMART" id="SM00256"/>
    </source>
</evidence>
<dbReference type="SUPFAM" id="SSF81383">
    <property type="entry name" value="F-box domain"/>
    <property type="match status" value="1"/>
</dbReference>
<dbReference type="Proteomes" id="UP000694930">
    <property type="component" value="Chromosome 7"/>
</dbReference>
<reference evidence="2" key="1">
    <citation type="journal article" date="2014" name="Nat. Genet.">
        <title>The genome of the stress-tolerant wild tomato species Solanum pennellii.</title>
        <authorList>
            <person name="Bolger A."/>
            <person name="Scossa F."/>
            <person name="Bolger M.E."/>
            <person name="Lanz C."/>
            <person name="Maumus F."/>
            <person name="Tohge T."/>
            <person name="Quesneville H."/>
            <person name="Alseekh S."/>
            <person name="Sorensen I."/>
            <person name="Lichtenstein G."/>
            <person name="Fich E.A."/>
            <person name="Conte M."/>
            <person name="Keller H."/>
            <person name="Schneeberger K."/>
            <person name="Schwacke R."/>
            <person name="Ofner I."/>
            <person name="Vrebalov J."/>
            <person name="Xu Y."/>
            <person name="Osorio S."/>
            <person name="Aflitos S.A."/>
            <person name="Schijlen E."/>
            <person name="Jimenez-Gomez J.M."/>
            <person name="Ryngajllo M."/>
            <person name="Kimura S."/>
            <person name="Kumar R."/>
            <person name="Koenig D."/>
            <person name="Headland L.R."/>
            <person name="Maloof J.N."/>
            <person name="Sinha N."/>
            <person name="van Ham R.C."/>
            <person name="Lankhorst R.K."/>
            <person name="Mao L."/>
            <person name="Vogel A."/>
            <person name="Arsova B."/>
            <person name="Panstruga R."/>
            <person name="Fei Z."/>
            <person name="Rose J.K."/>
            <person name="Zamir D."/>
            <person name="Carrari F."/>
            <person name="Giovannoni J.J."/>
            <person name="Weigel D."/>
            <person name="Usadel B."/>
            <person name="Fernie A.R."/>
        </authorList>
    </citation>
    <scope>NUCLEOTIDE SEQUENCE [LARGE SCALE GENOMIC DNA]</scope>
    <source>
        <strain evidence="2">cv. LA0716</strain>
    </source>
</reference>
<reference evidence="3" key="2">
    <citation type="submission" date="2025-08" db="UniProtKB">
        <authorList>
            <consortium name="RefSeq"/>
        </authorList>
    </citation>
    <scope>IDENTIFICATION</scope>
</reference>
<feature type="domain" description="F-box" evidence="1">
    <location>
        <begin position="54"/>
        <end position="94"/>
    </location>
</feature>
<dbReference type="GeneID" id="107024080"/>
<dbReference type="CDD" id="cd22157">
    <property type="entry name" value="F-box_AtFBW1-like"/>
    <property type="match status" value="1"/>
</dbReference>
<dbReference type="InterPro" id="IPR001810">
    <property type="entry name" value="F-box_dom"/>
</dbReference>
<dbReference type="RefSeq" id="XP_027774509.1">
    <property type="nucleotide sequence ID" value="XM_027918708.1"/>
</dbReference>
<dbReference type="Pfam" id="PF00646">
    <property type="entry name" value="F-box"/>
    <property type="match status" value="1"/>
</dbReference>
<evidence type="ECO:0000313" key="2">
    <source>
        <dbReference type="Proteomes" id="UP000694930"/>
    </source>
</evidence>
<keyword evidence="2" id="KW-1185">Reference proteome</keyword>
<protein>
    <submittedName>
        <fullName evidence="3">Uncharacterized protein LOC107024080 isoform X2</fullName>
    </submittedName>
</protein>
<proteinExistence type="predicted"/>
<dbReference type="Gene3D" id="1.20.1280.50">
    <property type="match status" value="1"/>
</dbReference>
<dbReference type="InterPro" id="IPR036047">
    <property type="entry name" value="F-box-like_dom_sf"/>
</dbReference>
<dbReference type="SMART" id="SM00256">
    <property type="entry name" value="FBOX"/>
    <property type="match status" value="1"/>
</dbReference>
<gene>
    <name evidence="3" type="primary">LOC107024080</name>
</gene>
<name>A0ABM1VFJ1_SOLPN</name>
<evidence type="ECO:0000313" key="3">
    <source>
        <dbReference type="RefSeq" id="XP_027774509.1"/>
    </source>
</evidence>